<evidence type="ECO:0008006" key="4">
    <source>
        <dbReference type="Google" id="ProtNLM"/>
    </source>
</evidence>
<keyword evidence="1" id="KW-0812">Transmembrane</keyword>
<feature type="transmembrane region" description="Helical" evidence="1">
    <location>
        <begin position="35"/>
        <end position="53"/>
    </location>
</feature>
<gene>
    <name evidence="2" type="ORF">A2127_01065</name>
</gene>
<accession>A0A1F6BMF8</accession>
<dbReference type="PANTHER" id="PTHR37304">
    <property type="entry name" value="MEMBRANE PROTEIN-RELATED"/>
    <property type="match status" value="1"/>
</dbReference>
<evidence type="ECO:0000256" key="1">
    <source>
        <dbReference type="SAM" id="Phobius"/>
    </source>
</evidence>
<dbReference type="Proteomes" id="UP000179324">
    <property type="component" value="Unassembled WGS sequence"/>
</dbReference>
<protein>
    <recommendedName>
        <fullName evidence="4">DUF378 domain-containing protein</fullName>
    </recommendedName>
</protein>
<evidence type="ECO:0000313" key="2">
    <source>
        <dbReference type="EMBL" id="OGG37952.1"/>
    </source>
</evidence>
<dbReference type="AlphaFoldDB" id="A0A1F6BMF8"/>
<dbReference type="PANTHER" id="PTHR37304:SF1">
    <property type="entry name" value="MEMBRANE PROTEIN"/>
    <property type="match status" value="1"/>
</dbReference>
<keyword evidence="1" id="KW-1133">Transmembrane helix</keyword>
<evidence type="ECO:0000313" key="3">
    <source>
        <dbReference type="Proteomes" id="UP000179324"/>
    </source>
</evidence>
<sequence>MKVLHKVAFVLLVIGGLNWLLTAFGWNVVAYLGDTLATIVYVLVGLSALYEIFTHSGNCKNCGKGGMASSM</sequence>
<feature type="transmembrane region" description="Helical" evidence="1">
    <location>
        <begin position="7"/>
        <end position="29"/>
    </location>
</feature>
<dbReference type="Pfam" id="PF04070">
    <property type="entry name" value="DUF378"/>
    <property type="match status" value="1"/>
</dbReference>
<proteinExistence type="predicted"/>
<dbReference type="EMBL" id="MFKI01000043">
    <property type="protein sequence ID" value="OGG37952.1"/>
    <property type="molecule type" value="Genomic_DNA"/>
</dbReference>
<organism evidence="2 3">
    <name type="scientific">Candidatus Jorgensenbacteria bacterium GWC1_48_12</name>
    <dbReference type="NCBI Taxonomy" id="1798469"/>
    <lineage>
        <taxon>Bacteria</taxon>
        <taxon>Candidatus Joergenseniibacteriota</taxon>
    </lineage>
</organism>
<reference evidence="2 3" key="1">
    <citation type="journal article" date="2016" name="Nat. Commun.">
        <title>Thousands of microbial genomes shed light on interconnected biogeochemical processes in an aquifer system.</title>
        <authorList>
            <person name="Anantharaman K."/>
            <person name="Brown C.T."/>
            <person name="Hug L.A."/>
            <person name="Sharon I."/>
            <person name="Castelle C.J."/>
            <person name="Probst A.J."/>
            <person name="Thomas B.C."/>
            <person name="Singh A."/>
            <person name="Wilkins M.J."/>
            <person name="Karaoz U."/>
            <person name="Brodie E.L."/>
            <person name="Williams K.H."/>
            <person name="Hubbard S.S."/>
            <person name="Banfield J.F."/>
        </authorList>
    </citation>
    <scope>NUCLEOTIDE SEQUENCE [LARGE SCALE GENOMIC DNA]</scope>
</reference>
<dbReference type="InterPro" id="IPR007211">
    <property type="entry name" value="DUF378"/>
</dbReference>
<keyword evidence="1" id="KW-0472">Membrane</keyword>
<name>A0A1F6BMF8_9BACT</name>
<comment type="caution">
    <text evidence="2">The sequence shown here is derived from an EMBL/GenBank/DDBJ whole genome shotgun (WGS) entry which is preliminary data.</text>
</comment>